<evidence type="ECO:0000256" key="3">
    <source>
        <dbReference type="ARBA" id="ARBA00020513"/>
    </source>
</evidence>
<keyword evidence="4" id="KW-0217">Developmental protein</keyword>
<dbReference type="PANTHER" id="PTHR11309">
    <property type="entry name" value="FRIZZLED"/>
    <property type="match status" value="1"/>
</dbReference>
<feature type="region of interest" description="Disordered" evidence="16">
    <location>
        <begin position="1"/>
        <end position="34"/>
    </location>
</feature>
<dbReference type="CDD" id="cd03581">
    <property type="entry name" value="NTR_Sfrp3_like"/>
    <property type="match status" value="1"/>
</dbReference>
<comment type="caution">
    <text evidence="15">Lacks conserved residue(s) required for the propagation of feature annotation.</text>
</comment>
<dbReference type="PROSITE" id="PS50189">
    <property type="entry name" value="NTR"/>
    <property type="match status" value="1"/>
</dbReference>
<dbReference type="FunFam" id="1.10.2000.10:FF:000005">
    <property type="entry name" value="secreted frizzled-related protein 4"/>
    <property type="match status" value="1"/>
</dbReference>
<evidence type="ECO:0000256" key="14">
    <source>
        <dbReference type="ARBA" id="ARBA00055544"/>
    </source>
</evidence>
<dbReference type="Proteomes" id="UP000694906">
    <property type="component" value="Unplaced"/>
</dbReference>
<dbReference type="GO" id="GO:0060070">
    <property type="term" value="P:canonical Wnt signaling pathway"/>
    <property type="evidence" value="ECO:0007669"/>
    <property type="project" value="TreeGrafter"/>
</dbReference>
<dbReference type="InterPro" id="IPR015526">
    <property type="entry name" value="Frizzled/SFRP"/>
</dbReference>
<dbReference type="SUPFAM" id="SSF63501">
    <property type="entry name" value="Frizzled cysteine-rich domain"/>
    <property type="match status" value="1"/>
</dbReference>
<feature type="compositionally biased region" description="Pro residues" evidence="16">
    <location>
        <begin position="391"/>
        <end position="402"/>
    </location>
</feature>
<evidence type="ECO:0000256" key="4">
    <source>
        <dbReference type="ARBA" id="ARBA00022473"/>
    </source>
</evidence>
<evidence type="ECO:0000256" key="6">
    <source>
        <dbReference type="ARBA" id="ARBA00022687"/>
    </source>
</evidence>
<evidence type="ECO:0000256" key="2">
    <source>
        <dbReference type="ARBA" id="ARBA00010054"/>
    </source>
</evidence>
<evidence type="ECO:0000256" key="12">
    <source>
        <dbReference type="ARBA" id="ARBA00029575"/>
    </source>
</evidence>
<dbReference type="SUPFAM" id="SSF50242">
    <property type="entry name" value="TIMP-like"/>
    <property type="match status" value="1"/>
</dbReference>
<keyword evidence="19" id="KW-1185">Reference proteome</keyword>
<keyword evidence="8" id="KW-0221">Differentiation</keyword>
<dbReference type="Gene3D" id="2.40.50.120">
    <property type="match status" value="1"/>
</dbReference>
<keyword evidence="7" id="KW-0732">Signal</keyword>
<name>A0AAX6NZI0_HETGA</name>
<dbReference type="Pfam" id="PF01759">
    <property type="entry name" value="NTR"/>
    <property type="match status" value="1"/>
</dbReference>
<keyword evidence="6" id="KW-0879">Wnt signaling pathway</keyword>
<reference evidence="20" key="1">
    <citation type="submission" date="2025-08" db="UniProtKB">
        <authorList>
            <consortium name="RefSeq"/>
        </authorList>
    </citation>
    <scope>IDENTIFICATION</scope>
</reference>
<dbReference type="InterPro" id="IPR020067">
    <property type="entry name" value="Frizzled_dom"/>
</dbReference>
<evidence type="ECO:0000313" key="19">
    <source>
        <dbReference type="Proteomes" id="UP000694906"/>
    </source>
</evidence>
<gene>
    <name evidence="20" type="primary">Sfrp4</name>
</gene>
<feature type="disulfide bond" evidence="15">
    <location>
        <begin position="102"/>
        <end position="163"/>
    </location>
</feature>
<sequence length="424" mass="47486">MAGPAALRAARAVRAPEARPSAGARAPDGGARRRWTGDFSGDPEYFSGDPEYLLLLLLHLPGGSAAEAQRGAERDSSAMVPSVLAALLLWLRLAPGVRGAPCEAVRIPMCRAMPWNLTRMPNHLHHSTQENAVLAIEQYEELVDANCSAVLRFFLCAMYAPICALEFLHDPIKPCKSVCQRARDGCEPLMNLYNHSWPESLACDELPVYDRGVCISPEAIVTDLPDDAKWLDVTPDMMVHEMPLDVDCKRLSPDRCKCKKVKPTLATYLSKNYSYVIHAKIKAVQRSGCNEVTTVVDVKEIFKSSSPIPRTQVPLITNSSCQCPHILPHQDVLIMCYEWRSRMMLLENCLVEKWRDQLSKRSIQWEERLREQQRTIQEKKRTAGRTSHSNPPKPKGKPPAPKPANHKKNIKARSAQKKTNSKKA</sequence>
<evidence type="ECO:0000256" key="5">
    <source>
        <dbReference type="ARBA" id="ARBA00022525"/>
    </source>
</evidence>
<dbReference type="InterPro" id="IPR008993">
    <property type="entry name" value="TIMP-like_OB-fold"/>
</dbReference>
<dbReference type="GO" id="GO:0005737">
    <property type="term" value="C:cytoplasm"/>
    <property type="evidence" value="ECO:0007669"/>
    <property type="project" value="TreeGrafter"/>
</dbReference>
<keyword evidence="9 15" id="KW-1015">Disulfide bond</keyword>
<evidence type="ECO:0000256" key="15">
    <source>
        <dbReference type="PROSITE-ProRule" id="PRU00090"/>
    </source>
</evidence>
<evidence type="ECO:0000256" key="8">
    <source>
        <dbReference type="ARBA" id="ARBA00022782"/>
    </source>
</evidence>
<proteinExistence type="inferred from homology"/>
<dbReference type="RefSeq" id="XP_004840335.1">
    <property type="nucleotide sequence ID" value="XM_004840278.3"/>
</dbReference>
<protein>
    <recommendedName>
        <fullName evidence="3">Secreted frizzled-related protein 3</fullName>
    </recommendedName>
    <alternativeName>
        <fullName evidence="13">Frizzled-related protein 1</fullName>
    </alternativeName>
    <alternativeName>
        <fullName evidence="12">FrzB-1</fullName>
    </alternativeName>
</protein>
<evidence type="ECO:0000256" key="9">
    <source>
        <dbReference type="ARBA" id="ARBA00023157"/>
    </source>
</evidence>
<dbReference type="GO" id="GO:0017147">
    <property type="term" value="F:Wnt-protein binding"/>
    <property type="evidence" value="ECO:0007669"/>
    <property type="project" value="TreeGrafter"/>
</dbReference>
<evidence type="ECO:0000259" key="17">
    <source>
        <dbReference type="PROSITE" id="PS50038"/>
    </source>
</evidence>
<dbReference type="GO" id="GO:0009887">
    <property type="term" value="P:animal organ morphogenesis"/>
    <property type="evidence" value="ECO:0007669"/>
    <property type="project" value="UniProtKB-ARBA"/>
</dbReference>
<dbReference type="GO" id="GO:0090090">
    <property type="term" value="P:negative regulation of canonical Wnt signaling pathway"/>
    <property type="evidence" value="ECO:0007669"/>
    <property type="project" value="UniProtKB-ARBA"/>
</dbReference>
<dbReference type="Gene3D" id="1.10.2000.10">
    <property type="entry name" value="Frizzled cysteine-rich domain"/>
    <property type="match status" value="1"/>
</dbReference>
<feature type="compositionally biased region" description="Low complexity" evidence="16">
    <location>
        <begin position="1"/>
        <end position="29"/>
    </location>
</feature>
<feature type="disulfide bond" evidence="15">
    <location>
        <begin position="110"/>
        <end position="156"/>
    </location>
</feature>
<dbReference type="KEGG" id="hgl:101714800"/>
<evidence type="ECO:0000313" key="20">
    <source>
        <dbReference type="RefSeq" id="XP_004840335.1"/>
    </source>
</evidence>
<organism evidence="19 20">
    <name type="scientific">Heterocephalus glaber</name>
    <name type="common">Naked mole rat</name>
    <dbReference type="NCBI Taxonomy" id="10181"/>
    <lineage>
        <taxon>Eukaryota</taxon>
        <taxon>Metazoa</taxon>
        <taxon>Chordata</taxon>
        <taxon>Craniata</taxon>
        <taxon>Vertebrata</taxon>
        <taxon>Euteleostomi</taxon>
        <taxon>Mammalia</taxon>
        <taxon>Eutheria</taxon>
        <taxon>Euarchontoglires</taxon>
        <taxon>Glires</taxon>
        <taxon>Rodentia</taxon>
        <taxon>Hystricomorpha</taxon>
        <taxon>Bathyergidae</taxon>
        <taxon>Heterocephalus</taxon>
    </lineage>
</organism>
<dbReference type="CTD" id="6424"/>
<keyword evidence="10" id="KW-0325">Glycoprotein</keyword>
<dbReference type="SMART" id="SM00063">
    <property type="entry name" value="FRI"/>
    <property type="match status" value="1"/>
</dbReference>
<dbReference type="PROSITE" id="PS50038">
    <property type="entry name" value="FZ"/>
    <property type="match status" value="1"/>
</dbReference>
<feature type="domain" description="NTR" evidence="18">
    <location>
        <begin position="256"/>
        <end position="385"/>
    </location>
</feature>
<dbReference type="GeneID" id="101714800"/>
<evidence type="ECO:0000256" key="16">
    <source>
        <dbReference type="SAM" id="MobiDB-lite"/>
    </source>
</evidence>
<dbReference type="Pfam" id="PF01392">
    <property type="entry name" value="Fz"/>
    <property type="match status" value="1"/>
</dbReference>
<accession>A0AAX6NZI0</accession>
<dbReference type="InterPro" id="IPR035813">
    <property type="entry name" value="NTR_Sfrp3"/>
</dbReference>
<comment type="similarity">
    <text evidence="2">Belongs to the secreted frizzled-related protein (sFRP) family.</text>
</comment>
<evidence type="ECO:0000256" key="11">
    <source>
        <dbReference type="ARBA" id="ARBA00025169"/>
    </source>
</evidence>
<comment type="function">
    <text evidence="11">Soluble frizzled-related proteins (sFRPS) function as modulators of Wnt signaling through direct interaction with Wnts. They have a role in regulating cell growth and differentiation in specific cell types. SFRP3/FRZB appears to be involved in limb skeletogenesis. Antagonist of Wnt8 signaling. Regulates chondrocyte maturation and long bone development.</text>
</comment>
<evidence type="ECO:0000256" key="10">
    <source>
        <dbReference type="ARBA" id="ARBA00023180"/>
    </source>
</evidence>
<evidence type="ECO:0000259" key="18">
    <source>
        <dbReference type="PROSITE" id="PS50189"/>
    </source>
</evidence>
<feature type="domain" description="FZ" evidence="17">
    <location>
        <begin position="97"/>
        <end position="217"/>
    </location>
</feature>
<dbReference type="PANTHER" id="PTHR11309:SF7">
    <property type="entry name" value="SECRETED FRIZZLED-RELATED PROTEIN 4"/>
    <property type="match status" value="1"/>
</dbReference>
<dbReference type="InterPro" id="IPR036790">
    <property type="entry name" value="Frizzled_dom_sf"/>
</dbReference>
<dbReference type="SMART" id="SM00643">
    <property type="entry name" value="C345C"/>
    <property type="match status" value="1"/>
</dbReference>
<dbReference type="InterPro" id="IPR001134">
    <property type="entry name" value="Netrin_domain"/>
</dbReference>
<dbReference type="FunFam" id="2.40.50.120:FF:000011">
    <property type="entry name" value="Secreted frizzled-related sequence protein 4"/>
    <property type="match status" value="1"/>
</dbReference>
<dbReference type="GO" id="GO:0035567">
    <property type="term" value="P:non-canonical Wnt signaling pathway"/>
    <property type="evidence" value="ECO:0007669"/>
    <property type="project" value="TreeGrafter"/>
</dbReference>
<dbReference type="GO" id="GO:0030154">
    <property type="term" value="P:cell differentiation"/>
    <property type="evidence" value="ECO:0007669"/>
    <property type="project" value="UniProtKB-KW"/>
</dbReference>
<dbReference type="InterPro" id="IPR018933">
    <property type="entry name" value="Netrin_module_non-TIMP"/>
</dbReference>
<dbReference type="AlphaFoldDB" id="A0AAX6NZI0"/>
<feature type="region of interest" description="Disordered" evidence="16">
    <location>
        <begin position="372"/>
        <end position="424"/>
    </location>
</feature>
<evidence type="ECO:0000256" key="7">
    <source>
        <dbReference type="ARBA" id="ARBA00022729"/>
    </source>
</evidence>
<evidence type="ECO:0000256" key="1">
    <source>
        <dbReference type="ARBA" id="ARBA00004613"/>
    </source>
</evidence>
<evidence type="ECO:0000256" key="13">
    <source>
        <dbReference type="ARBA" id="ARBA00031515"/>
    </source>
</evidence>
<dbReference type="GO" id="GO:0005615">
    <property type="term" value="C:extracellular space"/>
    <property type="evidence" value="ECO:0007669"/>
    <property type="project" value="TreeGrafter"/>
</dbReference>
<feature type="compositionally biased region" description="Basic and acidic residues" evidence="16">
    <location>
        <begin position="372"/>
        <end position="381"/>
    </location>
</feature>
<keyword evidence="5" id="KW-0964">Secreted</keyword>
<comment type="subcellular location">
    <subcellularLocation>
        <location evidence="1">Secreted</location>
    </subcellularLocation>
</comment>
<feature type="disulfide bond" evidence="15">
    <location>
        <begin position="179"/>
        <end position="203"/>
    </location>
</feature>
<feature type="compositionally biased region" description="Basic residues" evidence="16">
    <location>
        <begin position="404"/>
        <end position="424"/>
    </location>
</feature>
<comment type="function">
    <text evidence="14">Soluble frizzled-related proteins (sFRPS) function as modulators of Wnt signaling through direct interaction with Wnts. They have a role in regulating cell growth and differentiation in specific cell types. SFRP4 plays a role in bone morphogenesis. May also act as a regulator of adult uterine morphology and function. May also increase apoptosis during ovulation possibly through modulation of FZ1/FZ4/WNT4 signaling. Has phosphaturic effects by specifically inhibiting sodium-dependent phosphate uptake.</text>
</comment>